<dbReference type="InterPro" id="IPR050267">
    <property type="entry name" value="Anti-sigma-factor_SerPK"/>
</dbReference>
<gene>
    <name evidence="3" type="ORF">PLANPX_1584</name>
</gene>
<dbReference type="KEGG" id="lpav:PLANPX_1584"/>
<dbReference type="Proteomes" id="UP000326837">
    <property type="component" value="Chromosome"/>
</dbReference>
<evidence type="ECO:0000256" key="1">
    <source>
        <dbReference type="ARBA" id="ARBA00022527"/>
    </source>
</evidence>
<dbReference type="CDD" id="cd16936">
    <property type="entry name" value="HATPase_RsbW-like"/>
    <property type="match status" value="1"/>
</dbReference>
<dbReference type="RefSeq" id="WP_152098026.1">
    <property type="nucleotide sequence ID" value="NZ_AP021861.1"/>
</dbReference>
<dbReference type="Gene3D" id="3.30.565.10">
    <property type="entry name" value="Histidine kinase-like ATPase, C-terminal domain"/>
    <property type="match status" value="1"/>
</dbReference>
<accession>A0A5K7X7Y3</accession>
<organism evidence="3 4">
    <name type="scientific">Lacipirellula parvula</name>
    <dbReference type="NCBI Taxonomy" id="2650471"/>
    <lineage>
        <taxon>Bacteria</taxon>
        <taxon>Pseudomonadati</taxon>
        <taxon>Planctomycetota</taxon>
        <taxon>Planctomycetia</taxon>
        <taxon>Pirellulales</taxon>
        <taxon>Lacipirellulaceae</taxon>
        <taxon>Lacipirellula</taxon>
    </lineage>
</organism>
<dbReference type="InterPro" id="IPR036890">
    <property type="entry name" value="HATPase_C_sf"/>
</dbReference>
<proteinExistence type="predicted"/>
<evidence type="ECO:0000313" key="4">
    <source>
        <dbReference type="Proteomes" id="UP000326837"/>
    </source>
</evidence>
<name>A0A5K7X7Y3_9BACT</name>
<evidence type="ECO:0000259" key="2">
    <source>
        <dbReference type="Pfam" id="PF13581"/>
    </source>
</evidence>
<dbReference type="EMBL" id="AP021861">
    <property type="protein sequence ID" value="BBO31972.1"/>
    <property type="molecule type" value="Genomic_DNA"/>
</dbReference>
<feature type="domain" description="Histidine kinase/HSP90-like ATPase" evidence="2">
    <location>
        <begin position="18"/>
        <end position="138"/>
    </location>
</feature>
<reference evidence="4" key="1">
    <citation type="submission" date="2019-10" db="EMBL/GenBank/DDBJ databases">
        <title>Lacipirellula parvula gen. nov., sp. nov., representing a lineage of planctomycetes widespread in freshwater anoxic habitats, and description of the family Lacipirellulaceae.</title>
        <authorList>
            <person name="Dedysh S.N."/>
            <person name="Kulichevskaya I.S."/>
            <person name="Beletsky A.V."/>
            <person name="Rakitin A.L."/>
            <person name="Mardanov A.V."/>
            <person name="Ivanova A.A."/>
            <person name="Saltykova V.X."/>
            <person name="Rijpstra W.I.C."/>
            <person name="Sinninghe Damste J.S."/>
            <person name="Ravin N.V."/>
        </authorList>
    </citation>
    <scope>NUCLEOTIDE SEQUENCE [LARGE SCALE GENOMIC DNA]</scope>
    <source>
        <strain evidence="4">PX69</strain>
    </source>
</reference>
<keyword evidence="1" id="KW-0808">Transferase</keyword>
<dbReference type="Pfam" id="PF13581">
    <property type="entry name" value="HATPase_c_2"/>
    <property type="match status" value="1"/>
</dbReference>
<dbReference type="AlphaFoldDB" id="A0A5K7X7Y3"/>
<dbReference type="GO" id="GO:0004674">
    <property type="term" value="F:protein serine/threonine kinase activity"/>
    <property type="evidence" value="ECO:0007669"/>
    <property type="project" value="UniProtKB-KW"/>
</dbReference>
<dbReference type="PANTHER" id="PTHR35526:SF3">
    <property type="entry name" value="ANTI-SIGMA-F FACTOR RSBW"/>
    <property type="match status" value="1"/>
</dbReference>
<protein>
    <recommendedName>
        <fullName evidence="2">Histidine kinase/HSP90-like ATPase domain-containing protein</fullName>
    </recommendedName>
</protein>
<keyword evidence="4" id="KW-1185">Reference proteome</keyword>
<dbReference type="PANTHER" id="PTHR35526">
    <property type="entry name" value="ANTI-SIGMA-F FACTOR RSBW-RELATED"/>
    <property type="match status" value="1"/>
</dbReference>
<dbReference type="InterPro" id="IPR003594">
    <property type="entry name" value="HATPase_dom"/>
</dbReference>
<keyword evidence="1" id="KW-0723">Serine/threonine-protein kinase</keyword>
<keyword evidence="1" id="KW-0418">Kinase</keyword>
<dbReference type="SUPFAM" id="SSF55874">
    <property type="entry name" value="ATPase domain of HSP90 chaperone/DNA topoisomerase II/histidine kinase"/>
    <property type="match status" value="1"/>
</dbReference>
<evidence type="ECO:0000313" key="3">
    <source>
        <dbReference type="EMBL" id="BBO31972.1"/>
    </source>
</evidence>
<sequence>MSATPSSDERTLQVSLPSSLTAYHDFMQSIIDQLEAFGWQHGDLFAIHMALEESISNAIRHGNKEDPAKRVAIDCYMSSERFWIRVCDEGPGFDPRKVPDCCDPDRLEVAGGRGLALMKAYMTLMEYNELGNCLTMEKRMGVPANGCRCD</sequence>